<keyword evidence="1" id="KW-0812">Transmembrane</keyword>
<feature type="transmembrane region" description="Helical" evidence="1">
    <location>
        <begin position="48"/>
        <end position="67"/>
    </location>
</feature>
<evidence type="ECO:0000313" key="3">
    <source>
        <dbReference type="Proteomes" id="UP001500740"/>
    </source>
</evidence>
<keyword evidence="1" id="KW-0472">Membrane</keyword>
<dbReference type="Proteomes" id="UP001500740">
    <property type="component" value="Unassembled WGS sequence"/>
</dbReference>
<organism evidence="2 3">
    <name type="scientific">Alkalibacillus silvisoli</name>
    <dbReference type="NCBI Taxonomy" id="392823"/>
    <lineage>
        <taxon>Bacteria</taxon>
        <taxon>Bacillati</taxon>
        <taxon>Bacillota</taxon>
        <taxon>Bacilli</taxon>
        <taxon>Bacillales</taxon>
        <taxon>Bacillaceae</taxon>
        <taxon>Alkalibacillus</taxon>
    </lineage>
</organism>
<feature type="transmembrane region" description="Helical" evidence="1">
    <location>
        <begin position="21"/>
        <end position="42"/>
    </location>
</feature>
<evidence type="ECO:0000256" key="1">
    <source>
        <dbReference type="SAM" id="Phobius"/>
    </source>
</evidence>
<protein>
    <recommendedName>
        <fullName evidence="4">DUF624 domain-containing protein</fullName>
    </recommendedName>
</protein>
<evidence type="ECO:0000313" key="2">
    <source>
        <dbReference type="EMBL" id="GAA0469834.1"/>
    </source>
</evidence>
<feature type="transmembrane region" description="Helical" evidence="1">
    <location>
        <begin position="102"/>
        <end position="123"/>
    </location>
</feature>
<keyword evidence="3" id="KW-1185">Reference proteome</keyword>
<proteinExistence type="predicted"/>
<reference evidence="2 3" key="1">
    <citation type="journal article" date="2019" name="Int. J. Syst. Evol. Microbiol.">
        <title>The Global Catalogue of Microorganisms (GCM) 10K type strain sequencing project: providing services to taxonomists for standard genome sequencing and annotation.</title>
        <authorList>
            <consortium name="The Broad Institute Genomics Platform"/>
            <consortium name="The Broad Institute Genome Sequencing Center for Infectious Disease"/>
            <person name="Wu L."/>
            <person name="Ma J."/>
        </authorList>
    </citation>
    <scope>NUCLEOTIDE SEQUENCE [LARGE SCALE GENOMIC DNA]</scope>
    <source>
        <strain evidence="2 3">JCM 14193</strain>
    </source>
</reference>
<feature type="transmembrane region" description="Helical" evidence="1">
    <location>
        <begin position="129"/>
        <end position="151"/>
    </location>
</feature>
<dbReference type="EMBL" id="BAAACZ010000027">
    <property type="protein sequence ID" value="GAA0469834.1"/>
    <property type="molecule type" value="Genomic_DNA"/>
</dbReference>
<comment type="caution">
    <text evidence="2">The sequence shown here is derived from an EMBL/GenBank/DDBJ whole genome shotgun (WGS) entry which is preliminary data.</text>
</comment>
<name>A0ABN1A805_9BACI</name>
<gene>
    <name evidence="2" type="ORF">GCM10008935_27150</name>
</gene>
<dbReference type="RefSeq" id="WP_343784439.1">
    <property type="nucleotide sequence ID" value="NZ_BAAACZ010000027.1"/>
</dbReference>
<accession>A0ABN1A805</accession>
<keyword evidence="1" id="KW-1133">Transmembrane helix</keyword>
<feature type="transmembrane region" description="Helical" evidence="1">
    <location>
        <begin position="163"/>
        <end position="189"/>
    </location>
</feature>
<sequence length="230" mass="27260">MNGFSLSGWIVALSRWVARFALTNVSWFLLNIPTWFLVYSWYLSDNKIAIIHYVLFMVVFILIFFPTTRAMFMSIRYWMLEQNEKNKQTHYFRTLFKYYKSYLKTNVLFTVIWLIWLIDIYILSDVSEVLFIVFLGLGVFIFAFQMIFFCMEAHLDMTMKDRLKYAAFTTVGSPVLSIFILFVTGMIAYISLFQFTALIPFFSGVAIAYLALLMFNHWTESVKNKAEQRK</sequence>
<evidence type="ECO:0008006" key="4">
    <source>
        <dbReference type="Google" id="ProtNLM"/>
    </source>
</evidence>
<feature type="transmembrane region" description="Helical" evidence="1">
    <location>
        <begin position="195"/>
        <end position="215"/>
    </location>
</feature>